<reference evidence="1" key="1">
    <citation type="submission" date="2025-08" db="UniProtKB">
        <authorList>
            <consortium name="RefSeq"/>
        </authorList>
    </citation>
    <scope>IDENTIFICATION</scope>
</reference>
<dbReference type="PaxDb" id="4097-A0A1S3XR36"/>
<evidence type="ECO:0000313" key="1">
    <source>
        <dbReference type="RefSeq" id="XP_016442147.1"/>
    </source>
</evidence>
<accession>A0A1S3XR36</accession>
<dbReference type="RefSeq" id="XP_016442147.1">
    <property type="nucleotide sequence ID" value="XM_016586661.1"/>
</dbReference>
<proteinExistence type="predicted"/>
<organism evidence="1">
    <name type="scientific">Nicotiana tabacum</name>
    <name type="common">Common tobacco</name>
    <dbReference type="NCBI Taxonomy" id="4097"/>
    <lineage>
        <taxon>Eukaryota</taxon>
        <taxon>Viridiplantae</taxon>
        <taxon>Streptophyta</taxon>
        <taxon>Embryophyta</taxon>
        <taxon>Tracheophyta</taxon>
        <taxon>Spermatophyta</taxon>
        <taxon>Magnoliopsida</taxon>
        <taxon>eudicotyledons</taxon>
        <taxon>Gunneridae</taxon>
        <taxon>Pentapetalae</taxon>
        <taxon>asterids</taxon>
        <taxon>lamiids</taxon>
        <taxon>Solanales</taxon>
        <taxon>Solanaceae</taxon>
        <taxon>Nicotianoideae</taxon>
        <taxon>Nicotianeae</taxon>
        <taxon>Nicotiana</taxon>
    </lineage>
</organism>
<dbReference type="KEGG" id="nta:107767609"/>
<dbReference type="PANTHER" id="PTHR33240">
    <property type="entry name" value="OS08G0508500 PROTEIN"/>
    <property type="match status" value="1"/>
</dbReference>
<gene>
    <name evidence="1" type="primary">LOC107767609</name>
</gene>
<dbReference type="AlphaFoldDB" id="A0A1S3XR36"/>
<dbReference type="OrthoDB" id="2919534at2759"/>
<dbReference type="PANTHER" id="PTHR33240:SF8">
    <property type="entry name" value="OS03G0439900 PROTEIN"/>
    <property type="match status" value="1"/>
</dbReference>
<name>A0A1S3XR36_TOBAC</name>
<protein>
    <submittedName>
        <fullName evidence="1">Uncharacterized protein</fullName>
    </submittedName>
</protein>
<sequence>MATKDEVRSEYQEVKRPLRVPPRTRAQNQRLHCPKAGDTGVRCIMRDDRSGVCIIHPRVLAQMKLEDKILSCCISLTGFSNAVERISGEITLPVLTGGVTLETMFHIMDQDTTYNTIIRRPWIHIMRVIPSILYQVIKFPTLWGIFSIRGEQRASRECYRISLDSTSTQ</sequence>